<keyword evidence="4" id="KW-1185">Reference proteome</keyword>
<keyword evidence="2" id="KW-0732">Signal</keyword>
<gene>
    <name evidence="3" type="ORF">D0Y65_024896</name>
</gene>
<accession>A0A445J4E0</accession>
<organism evidence="3 4">
    <name type="scientific">Glycine soja</name>
    <name type="common">Wild soybean</name>
    <dbReference type="NCBI Taxonomy" id="3848"/>
    <lineage>
        <taxon>Eukaryota</taxon>
        <taxon>Viridiplantae</taxon>
        <taxon>Streptophyta</taxon>
        <taxon>Embryophyta</taxon>
        <taxon>Tracheophyta</taxon>
        <taxon>Spermatophyta</taxon>
        <taxon>Magnoliopsida</taxon>
        <taxon>eudicotyledons</taxon>
        <taxon>Gunneridae</taxon>
        <taxon>Pentapetalae</taxon>
        <taxon>rosids</taxon>
        <taxon>fabids</taxon>
        <taxon>Fabales</taxon>
        <taxon>Fabaceae</taxon>
        <taxon>Papilionoideae</taxon>
        <taxon>50 kb inversion clade</taxon>
        <taxon>NPAAA clade</taxon>
        <taxon>indigoferoid/millettioid clade</taxon>
        <taxon>Phaseoleae</taxon>
        <taxon>Glycine</taxon>
        <taxon>Glycine subgen. Soja</taxon>
    </lineage>
</organism>
<sequence>MAKKTMLLTCLVVFLIVQHNFSLSVQASRMLNIHPPPAIPRVLLKSPLPPSLDLWYSRNDEMGDDAFRPTSPGHSPGVGHQTPPP</sequence>
<feature type="region of interest" description="Disordered" evidence="1">
    <location>
        <begin position="63"/>
        <end position="85"/>
    </location>
</feature>
<evidence type="ECO:0000313" key="4">
    <source>
        <dbReference type="Proteomes" id="UP000289340"/>
    </source>
</evidence>
<dbReference type="AlphaFoldDB" id="A0A445J4E0"/>
<protein>
    <submittedName>
        <fullName evidence="3">Uncharacterized protein</fullName>
    </submittedName>
</protein>
<dbReference type="EMBL" id="QZWG01000009">
    <property type="protein sequence ID" value="RZB93262.1"/>
    <property type="molecule type" value="Genomic_DNA"/>
</dbReference>
<feature type="signal peptide" evidence="2">
    <location>
        <begin position="1"/>
        <end position="22"/>
    </location>
</feature>
<feature type="chain" id="PRO_5019475546" evidence="2">
    <location>
        <begin position="23"/>
        <end position="85"/>
    </location>
</feature>
<evidence type="ECO:0000256" key="1">
    <source>
        <dbReference type="SAM" id="MobiDB-lite"/>
    </source>
</evidence>
<name>A0A445J4E0_GLYSO</name>
<dbReference type="Proteomes" id="UP000289340">
    <property type="component" value="Chromosome 9"/>
</dbReference>
<proteinExistence type="predicted"/>
<evidence type="ECO:0000256" key="2">
    <source>
        <dbReference type="SAM" id="SignalP"/>
    </source>
</evidence>
<reference evidence="3 4" key="1">
    <citation type="submission" date="2018-09" db="EMBL/GenBank/DDBJ databases">
        <title>A high-quality reference genome of wild soybean provides a powerful tool to mine soybean genomes.</title>
        <authorList>
            <person name="Xie M."/>
            <person name="Chung C.Y.L."/>
            <person name="Li M.-W."/>
            <person name="Wong F.-L."/>
            <person name="Chan T.-F."/>
            <person name="Lam H.-M."/>
        </authorList>
    </citation>
    <scope>NUCLEOTIDE SEQUENCE [LARGE SCALE GENOMIC DNA]</scope>
    <source>
        <strain evidence="4">cv. W05</strain>
        <tissue evidence="3">Hypocotyl of etiolated seedlings</tissue>
    </source>
</reference>
<evidence type="ECO:0000313" key="3">
    <source>
        <dbReference type="EMBL" id="RZB93262.1"/>
    </source>
</evidence>
<comment type="caution">
    <text evidence="3">The sequence shown here is derived from an EMBL/GenBank/DDBJ whole genome shotgun (WGS) entry which is preliminary data.</text>
</comment>